<dbReference type="AlphaFoldDB" id="X6M1L5"/>
<feature type="region of interest" description="Disordered" evidence="1">
    <location>
        <begin position="471"/>
        <end position="496"/>
    </location>
</feature>
<dbReference type="GO" id="GO:0005788">
    <property type="term" value="C:endoplasmic reticulum lumen"/>
    <property type="evidence" value="ECO:0007669"/>
    <property type="project" value="TreeGrafter"/>
</dbReference>
<protein>
    <recommendedName>
        <fullName evidence="3">Protein OS9-like domain-containing protein</fullName>
    </recommendedName>
</protein>
<dbReference type="OrthoDB" id="448954at2759"/>
<evidence type="ECO:0000256" key="2">
    <source>
        <dbReference type="SAM" id="Phobius"/>
    </source>
</evidence>
<dbReference type="InterPro" id="IPR045149">
    <property type="entry name" value="OS-9-like"/>
</dbReference>
<reference evidence="4 5" key="1">
    <citation type="journal article" date="2013" name="Curr. Biol.">
        <title>The Genome of the Foraminiferan Reticulomyxa filosa.</title>
        <authorList>
            <person name="Glockner G."/>
            <person name="Hulsmann N."/>
            <person name="Schleicher M."/>
            <person name="Noegel A.A."/>
            <person name="Eichinger L."/>
            <person name="Gallinger C."/>
            <person name="Pawlowski J."/>
            <person name="Sierra R."/>
            <person name="Euteneuer U."/>
            <person name="Pillet L."/>
            <person name="Moustafa A."/>
            <person name="Platzer M."/>
            <person name="Groth M."/>
            <person name="Szafranski K."/>
            <person name="Schliwa M."/>
        </authorList>
    </citation>
    <scope>NUCLEOTIDE SEQUENCE [LARGE SCALE GENOMIC DNA]</scope>
</reference>
<comment type="caution">
    <text evidence="4">The sequence shown here is derived from an EMBL/GenBank/DDBJ whole genome shotgun (WGS) entry which is preliminary data.</text>
</comment>
<feature type="transmembrane region" description="Helical" evidence="2">
    <location>
        <begin position="181"/>
        <end position="204"/>
    </location>
</feature>
<evidence type="ECO:0000313" key="4">
    <source>
        <dbReference type="EMBL" id="ETO08048.1"/>
    </source>
</evidence>
<dbReference type="PANTHER" id="PTHR15414:SF0">
    <property type="entry name" value="ENDOPLASMIC RETICULUM LECTIN 1"/>
    <property type="match status" value="1"/>
</dbReference>
<keyword evidence="2" id="KW-1133">Transmembrane helix</keyword>
<dbReference type="GO" id="GO:0030968">
    <property type="term" value="P:endoplasmic reticulum unfolded protein response"/>
    <property type="evidence" value="ECO:0007669"/>
    <property type="project" value="InterPro"/>
</dbReference>
<feature type="compositionally biased region" description="Polar residues" evidence="1">
    <location>
        <begin position="247"/>
        <end position="259"/>
    </location>
</feature>
<dbReference type="EMBL" id="ASPP01025412">
    <property type="protein sequence ID" value="ETO08048.1"/>
    <property type="molecule type" value="Genomic_DNA"/>
</dbReference>
<evidence type="ECO:0000256" key="1">
    <source>
        <dbReference type="SAM" id="MobiDB-lite"/>
    </source>
</evidence>
<keyword evidence="2" id="KW-0472">Membrane</keyword>
<keyword evidence="5" id="KW-1185">Reference proteome</keyword>
<feature type="domain" description="Protein OS9-like" evidence="3">
    <location>
        <begin position="287"/>
        <end position="321"/>
    </location>
</feature>
<name>X6M1L5_RETFI</name>
<evidence type="ECO:0000313" key="5">
    <source>
        <dbReference type="Proteomes" id="UP000023152"/>
    </source>
</evidence>
<dbReference type="Proteomes" id="UP000023152">
    <property type="component" value="Unassembled WGS sequence"/>
</dbReference>
<evidence type="ECO:0000259" key="3">
    <source>
        <dbReference type="Pfam" id="PF07915"/>
    </source>
</evidence>
<feature type="region of interest" description="Disordered" evidence="1">
    <location>
        <begin position="247"/>
        <end position="268"/>
    </location>
</feature>
<accession>X6M1L5</accession>
<gene>
    <name evidence="4" type="ORF">RFI_29343</name>
</gene>
<proteinExistence type="predicted"/>
<dbReference type="Pfam" id="PF07915">
    <property type="entry name" value="PRKCSH"/>
    <property type="match status" value="1"/>
</dbReference>
<feature type="transmembrane region" description="Helical" evidence="2">
    <location>
        <begin position="6"/>
        <end position="24"/>
    </location>
</feature>
<dbReference type="GO" id="GO:0030970">
    <property type="term" value="P:retrograde protein transport, ER to cytosol"/>
    <property type="evidence" value="ECO:0007669"/>
    <property type="project" value="TreeGrafter"/>
</dbReference>
<dbReference type="InterPro" id="IPR009011">
    <property type="entry name" value="Man6P_isomerase_rcpt-bd_dom_sf"/>
</dbReference>
<feature type="compositionally biased region" description="Polar residues" evidence="1">
    <location>
        <begin position="485"/>
        <end position="496"/>
    </location>
</feature>
<dbReference type="PANTHER" id="PTHR15414">
    <property type="entry name" value="OS-9-RELATED"/>
    <property type="match status" value="1"/>
</dbReference>
<sequence length="496" mass="56768">MQSMQINILISFFVLMYSFQNNLFSIQKRLTLRSANISDIESFNLKHSKHSMFSKQFVFEKKKKIFLRRTQDELLDKPTKGTQIKCYGYHAPHDYWSYEVYLFSKVTQFNGNSGHKKSAVHLGEFQSSLLAFPVDKFVHIDDLKPTCNVLRPTNTFFTSSMPIAMPSDPPLSLCYVRLKTIIYLIIIIITMIIIIIFLFCQHILFVNEPQKLTYHIAIAIKELCQYQAWLVNTFQIPKVQQQVMPATSSKLPENSGSEHQSTHSSDAASTATVDVAELLKPLLKLPCLNYAQGWWTVEFCYGQHVRQVHFEPVVENQSFVFQTSTININKKDEMGWDGMGMIIPINSSVLSIRKDELSPENTYVEMQEKVTILESYREDELCHYIAEVTTPRVCTHPDFVVPKSPSHEIVCFPLQKSHFVATKKSAYSTTAALNAVKLATVLQRQAQQDTITKIIHRVIQDDQAAWTNTPQVVTSQTDTSHFHNPDTTVPTSKQEL</sequence>
<organism evidence="4 5">
    <name type="scientific">Reticulomyxa filosa</name>
    <dbReference type="NCBI Taxonomy" id="46433"/>
    <lineage>
        <taxon>Eukaryota</taxon>
        <taxon>Sar</taxon>
        <taxon>Rhizaria</taxon>
        <taxon>Retaria</taxon>
        <taxon>Foraminifera</taxon>
        <taxon>Monothalamids</taxon>
        <taxon>Reticulomyxidae</taxon>
        <taxon>Reticulomyxa</taxon>
    </lineage>
</organism>
<dbReference type="InterPro" id="IPR012913">
    <property type="entry name" value="OS9-like_dom"/>
</dbReference>
<keyword evidence="2" id="KW-0812">Transmembrane</keyword>
<dbReference type="Gene3D" id="2.70.130.10">
    <property type="entry name" value="Mannose-6-phosphate receptor binding domain"/>
    <property type="match status" value="1"/>
</dbReference>